<accession>A0A9J6CDM0</accession>
<name>A0A9J6CDM0_POLVA</name>
<evidence type="ECO:0000313" key="2">
    <source>
        <dbReference type="Proteomes" id="UP001107558"/>
    </source>
</evidence>
<dbReference type="OrthoDB" id="10521956at2759"/>
<evidence type="ECO:0000313" key="1">
    <source>
        <dbReference type="EMBL" id="KAG5680021.1"/>
    </source>
</evidence>
<protein>
    <submittedName>
        <fullName evidence="1">Uncharacterized protein</fullName>
    </submittedName>
</protein>
<gene>
    <name evidence="1" type="ORF">PVAND_009554</name>
</gene>
<sequence>MNDDQVSENFNYNFDAFTELSSIGKYFEQEEIVCALEINSICSGNEAIITILCYEEIINLKINIDRKNFQNPLTTTKIPTRIKNISGRKIIANKTSTFLLSRDGNLSKFKSSKALVDVTNLVLYLECFYIKNDECNFLLIALEENRVVLQIYNKLFEAGDYVCPIREIEIISKDEQIIGNVFNITTLLQDFVFASELIADIRNNEATVEFFNAFLNIDIKQIGMKEILLLSCNERLLLIKYHDNNRENMKIDDEEEEEEDEMISIEPVLISKGKIKAIKFFNNALFIIDDFWTLTIYFYCSSTRIIKKKEIPLIGNVTCFRFTGHYLIYSNQHKIIFMEFLIPFEEPDVFEVQLSMIITFTIIQNFLLAIDKNHFFYYVPIRQPIFIHDRVKNKNQYHEITDANILEIPKAVQFLKSKENEFKALIDEIDYERNLKILLDYLSQKKDFLAGAAEIEYLPTLPKNIQENDIVCKPTNARAGRTYIKIDVSLMDFLNSFKFVISFYRHTKNNGTIVRNIIKEKNKTEFSIYVPAELEDDSKSHIEIFVQFDFSSSNDKHVLQFPINIKEIKENEFYNSIAPTEKDECFKILSDIIKTNNL</sequence>
<dbReference type="AlphaFoldDB" id="A0A9J6CDM0"/>
<dbReference type="EMBL" id="JADBJN010000001">
    <property type="protein sequence ID" value="KAG5680021.1"/>
    <property type="molecule type" value="Genomic_DNA"/>
</dbReference>
<comment type="caution">
    <text evidence="1">The sequence shown here is derived from an EMBL/GenBank/DDBJ whole genome shotgun (WGS) entry which is preliminary data.</text>
</comment>
<dbReference type="Proteomes" id="UP001107558">
    <property type="component" value="Chromosome 1"/>
</dbReference>
<reference evidence="1" key="1">
    <citation type="submission" date="2021-03" db="EMBL/GenBank/DDBJ databases">
        <title>Chromosome level genome of the anhydrobiotic midge Polypedilum vanderplanki.</title>
        <authorList>
            <person name="Yoshida Y."/>
            <person name="Kikawada T."/>
            <person name="Gusev O."/>
        </authorList>
    </citation>
    <scope>NUCLEOTIDE SEQUENCE</scope>
    <source>
        <strain evidence="1">NIAS01</strain>
        <tissue evidence="1">Whole body or cell culture</tissue>
    </source>
</reference>
<organism evidence="1 2">
    <name type="scientific">Polypedilum vanderplanki</name>
    <name type="common">Sleeping chironomid midge</name>
    <dbReference type="NCBI Taxonomy" id="319348"/>
    <lineage>
        <taxon>Eukaryota</taxon>
        <taxon>Metazoa</taxon>
        <taxon>Ecdysozoa</taxon>
        <taxon>Arthropoda</taxon>
        <taxon>Hexapoda</taxon>
        <taxon>Insecta</taxon>
        <taxon>Pterygota</taxon>
        <taxon>Neoptera</taxon>
        <taxon>Endopterygota</taxon>
        <taxon>Diptera</taxon>
        <taxon>Nematocera</taxon>
        <taxon>Chironomoidea</taxon>
        <taxon>Chironomidae</taxon>
        <taxon>Chironominae</taxon>
        <taxon>Polypedilum</taxon>
        <taxon>Polypedilum</taxon>
    </lineage>
</organism>
<proteinExistence type="predicted"/>
<keyword evidence="2" id="KW-1185">Reference proteome</keyword>